<dbReference type="Proteomes" id="UP000193431">
    <property type="component" value="Chromosome"/>
</dbReference>
<organism evidence="2 3">
    <name type="scientific">Nonlabens spongiae</name>
    <dbReference type="NCBI Taxonomy" id="331648"/>
    <lineage>
        <taxon>Bacteria</taxon>
        <taxon>Pseudomonadati</taxon>
        <taxon>Bacteroidota</taxon>
        <taxon>Flavobacteriia</taxon>
        <taxon>Flavobacteriales</taxon>
        <taxon>Flavobacteriaceae</taxon>
        <taxon>Nonlabens</taxon>
    </lineage>
</organism>
<keyword evidence="1" id="KW-0812">Transmembrane</keyword>
<keyword evidence="1" id="KW-0472">Membrane</keyword>
<proteinExistence type="predicted"/>
<keyword evidence="1" id="KW-1133">Transmembrane helix</keyword>
<dbReference type="STRING" id="331648.BST97_13700"/>
<reference evidence="2 3" key="1">
    <citation type="submission" date="2016-11" db="EMBL/GenBank/DDBJ databases">
        <title>Trade-off between light-utilization and light-protection in marine flavobacteria.</title>
        <authorList>
            <person name="Kumagai Y."/>
        </authorList>
    </citation>
    <scope>NUCLEOTIDE SEQUENCE [LARGE SCALE GENOMIC DNA]</scope>
    <source>
        <strain evidence="2 3">JCM 13191</strain>
    </source>
</reference>
<gene>
    <name evidence="2" type="ORF">BST97_13700</name>
</gene>
<protein>
    <submittedName>
        <fullName evidence="2">Uncharacterized protein</fullName>
    </submittedName>
</protein>
<evidence type="ECO:0000313" key="3">
    <source>
        <dbReference type="Proteomes" id="UP000193431"/>
    </source>
</evidence>
<dbReference type="AlphaFoldDB" id="A0A1W6MPG0"/>
<keyword evidence="3" id="KW-1185">Reference proteome</keyword>
<name>A0A1W6MPG0_9FLAO</name>
<sequence length="59" mass="6981">MSESRRNRRKNKKNTYKQKNPITKKDKVIGISAMIGLFIAAVILIIYLNLDFIRHFFNL</sequence>
<accession>A0A1W6MPG0</accession>
<dbReference type="EMBL" id="CP019344">
    <property type="protein sequence ID" value="ARN79494.1"/>
    <property type="molecule type" value="Genomic_DNA"/>
</dbReference>
<evidence type="ECO:0000313" key="2">
    <source>
        <dbReference type="EMBL" id="ARN79494.1"/>
    </source>
</evidence>
<feature type="transmembrane region" description="Helical" evidence="1">
    <location>
        <begin position="28"/>
        <end position="50"/>
    </location>
</feature>
<evidence type="ECO:0000256" key="1">
    <source>
        <dbReference type="SAM" id="Phobius"/>
    </source>
</evidence>